<dbReference type="AlphaFoldDB" id="A0AAD9LVF0"/>
<reference evidence="1" key="1">
    <citation type="submission" date="2021-06" db="EMBL/GenBank/DDBJ databases">
        <title>Comparative genomics, transcriptomics and evolutionary studies reveal genomic signatures of adaptation to plant cell wall in hemibiotrophic fungi.</title>
        <authorList>
            <consortium name="DOE Joint Genome Institute"/>
            <person name="Baroncelli R."/>
            <person name="Diaz J.F."/>
            <person name="Benocci T."/>
            <person name="Peng M."/>
            <person name="Battaglia E."/>
            <person name="Haridas S."/>
            <person name="Andreopoulos W."/>
            <person name="Labutti K."/>
            <person name="Pangilinan J."/>
            <person name="Floch G.L."/>
            <person name="Makela M.R."/>
            <person name="Henrissat B."/>
            <person name="Grigoriev I.V."/>
            <person name="Crouch J.A."/>
            <person name="De Vries R.P."/>
            <person name="Sukno S.A."/>
            <person name="Thon M.R."/>
        </authorList>
    </citation>
    <scope>NUCLEOTIDE SEQUENCE</scope>
    <source>
        <strain evidence="1">MAFF235873</strain>
    </source>
</reference>
<proteinExistence type="predicted"/>
<protein>
    <submittedName>
        <fullName evidence="1">Uncharacterized protein</fullName>
    </submittedName>
</protein>
<name>A0AAD9LVF0_9PEZI</name>
<dbReference type="EMBL" id="MU842996">
    <property type="protein sequence ID" value="KAK2023546.1"/>
    <property type="molecule type" value="Genomic_DNA"/>
</dbReference>
<gene>
    <name evidence="1" type="ORF">LX32DRAFT_136832</name>
</gene>
<comment type="caution">
    <text evidence="1">The sequence shown here is derived from an EMBL/GenBank/DDBJ whole genome shotgun (WGS) entry which is preliminary data.</text>
</comment>
<evidence type="ECO:0000313" key="1">
    <source>
        <dbReference type="EMBL" id="KAK2023546.1"/>
    </source>
</evidence>
<accession>A0AAD9LVF0</accession>
<evidence type="ECO:0000313" key="2">
    <source>
        <dbReference type="Proteomes" id="UP001232148"/>
    </source>
</evidence>
<sequence length="199" mass="22384">MAYSSFFSPPLSAHTGRSTGCRSITVVVVVFCDPPSARSHHPITPCPLDHSVRSPFLVGRGPAVDEAMACHRTNRGLGCLILFRKGRRDGVREGSWRKRRREKKSIKGHMLSGLISVDFFFLSHHNSQGFFYLNSFLQLSSFEKNETKQATSLHTLVSCRHLPSSHLNLVIPCLLRTSCPCSHRTHIHTPIYRPYFSPA</sequence>
<dbReference type="Proteomes" id="UP001232148">
    <property type="component" value="Unassembled WGS sequence"/>
</dbReference>
<keyword evidence="2" id="KW-1185">Reference proteome</keyword>
<organism evidence="1 2">
    <name type="scientific">Colletotrichum zoysiae</name>
    <dbReference type="NCBI Taxonomy" id="1216348"/>
    <lineage>
        <taxon>Eukaryota</taxon>
        <taxon>Fungi</taxon>
        <taxon>Dikarya</taxon>
        <taxon>Ascomycota</taxon>
        <taxon>Pezizomycotina</taxon>
        <taxon>Sordariomycetes</taxon>
        <taxon>Hypocreomycetidae</taxon>
        <taxon>Glomerellales</taxon>
        <taxon>Glomerellaceae</taxon>
        <taxon>Colletotrichum</taxon>
        <taxon>Colletotrichum graminicola species complex</taxon>
    </lineage>
</organism>